<evidence type="ECO:0000256" key="1">
    <source>
        <dbReference type="ARBA" id="ARBA00007116"/>
    </source>
</evidence>
<dbReference type="CDD" id="cd00432">
    <property type="entry name" value="Ribosomal_L18_L5e"/>
    <property type="match status" value="1"/>
</dbReference>
<reference evidence="8 9" key="1">
    <citation type="journal article" date="2015" name="Nature">
        <title>rRNA introns, odd ribosomes, and small enigmatic genomes across a large radiation of phyla.</title>
        <authorList>
            <person name="Brown C.T."/>
            <person name="Hug L.A."/>
            <person name="Thomas B.C."/>
            <person name="Sharon I."/>
            <person name="Castelle C.J."/>
            <person name="Singh A."/>
            <person name="Wilkins M.J."/>
            <person name="Williams K.H."/>
            <person name="Banfield J.F."/>
        </authorList>
    </citation>
    <scope>NUCLEOTIDE SEQUENCE [LARGE SCALE GENOMIC DNA]</scope>
</reference>
<protein>
    <recommendedName>
        <fullName evidence="6 7">Large ribosomal subunit protein uL18</fullName>
    </recommendedName>
</protein>
<dbReference type="NCBIfam" id="TIGR00060">
    <property type="entry name" value="L18_bact"/>
    <property type="match status" value="1"/>
</dbReference>
<dbReference type="InterPro" id="IPR004389">
    <property type="entry name" value="Ribosomal_uL18_bac-type"/>
</dbReference>
<dbReference type="EMBL" id="LBVU01000003">
    <property type="protein sequence ID" value="KKQ92046.1"/>
    <property type="molecule type" value="Genomic_DNA"/>
</dbReference>
<dbReference type="GO" id="GO:0003735">
    <property type="term" value="F:structural constituent of ribosome"/>
    <property type="evidence" value="ECO:0007669"/>
    <property type="project" value="InterPro"/>
</dbReference>
<dbReference type="HAMAP" id="MF_01337_B">
    <property type="entry name" value="Ribosomal_uL18_B"/>
    <property type="match status" value="1"/>
</dbReference>
<comment type="caution">
    <text evidence="8">The sequence shown here is derived from an EMBL/GenBank/DDBJ whole genome shotgun (WGS) entry which is preliminary data.</text>
</comment>
<dbReference type="GO" id="GO:0006412">
    <property type="term" value="P:translation"/>
    <property type="evidence" value="ECO:0007669"/>
    <property type="project" value="UniProtKB-UniRule"/>
</dbReference>
<evidence type="ECO:0000313" key="9">
    <source>
        <dbReference type="Proteomes" id="UP000034774"/>
    </source>
</evidence>
<evidence type="ECO:0000256" key="3">
    <source>
        <dbReference type="ARBA" id="ARBA00022884"/>
    </source>
</evidence>
<organism evidence="8 9">
    <name type="scientific">Candidatus Woesebacteria bacterium GW2011_GWB1_39_10</name>
    <dbReference type="NCBI Taxonomy" id="1618572"/>
    <lineage>
        <taxon>Bacteria</taxon>
        <taxon>Candidatus Woeseibacteriota</taxon>
    </lineage>
</organism>
<keyword evidence="5 7" id="KW-0687">Ribonucleoprotein</keyword>
<evidence type="ECO:0000256" key="7">
    <source>
        <dbReference type="HAMAP-Rule" id="MF_01337"/>
    </source>
</evidence>
<sequence length="106" mass="12072">MEIKQKRYQQRKRRVKSKIFGTKTRPRLSVFRSNKYLYSQVIDDEKQETIVSAKGPKNAGAKVGEELAIKAIGKKIKKVTFDRNGFIYHGKVKALADGARKGGLEF</sequence>
<evidence type="ECO:0000313" key="8">
    <source>
        <dbReference type="EMBL" id="KKQ92046.1"/>
    </source>
</evidence>
<dbReference type="Gene3D" id="3.30.420.100">
    <property type="match status" value="1"/>
</dbReference>
<gene>
    <name evidence="7" type="primary">rplR</name>
    <name evidence="8" type="ORF">UT17_C0003G0069</name>
</gene>
<dbReference type="Pfam" id="PF00861">
    <property type="entry name" value="Ribosomal_L18p"/>
    <property type="match status" value="1"/>
</dbReference>
<evidence type="ECO:0000256" key="4">
    <source>
        <dbReference type="ARBA" id="ARBA00022980"/>
    </source>
</evidence>
<comment type="function">
    <text evidence="7">This is one of the proteins that bind and probably mediate the attachment of the 5S RNA into the large ribosomal subunit, where it forms part of the central protuberance.</text>
</comment>
<comment type="subunit">
    <text evidence="7">Part of the 50S ribosomal subunit; part of the 5S rRNA/L5/L18/L25 subcomplex. Contacts the 5S and 23S rRNAs.</text>
</comment>
<dbReference type="PANTHER" id="PTHR12899">
    <property type="entry name" value="39S RIBOSOMAL PROTEIN L18, MITOCHONDRIAL"/>
    <property type="match status" value="1"/>
</dbReference>
<evidence type="ECO:0000256" key="5">
    <source>
        <dbReference type="ARBA" id="ARBA00023274"/>
    </source>
</evidence>
<keyword evidence="4 7" id="KW-0689">Ribosomal protein</keyword>
<proteinExistence type="inferred from homology"/>
<evidence type="ECO:0000256" key="2">
    <source>
        <dbReference type="ARBA" id="ARBA00022730"/>
    </source>
</evidence>
<evidence type="ECO:0000256" key="6">
    <source>
        <dbReference type="ARBA" id="ARBA00035197"/>
    </source>
</evidence>
<accession>A0A0G0PRQ0</accession>
<comment type="similarity">
    <text evidence="1 7">Belongs to the universal ribosomal protein uL18 family.</text>
</comment>
<dbReference type="PANTHER" id="PTHR12899:SF3">
    <property type="entry name" value="LARGE RIBOSOMAL SUBUNIT PROTEIN UL18M"/>
    <property type="match status" value="1"/>
</dbReference>
<dbReference type="STRING" id="1618572.UT17_C0003G0069"/>
<dbReference type="Proteomes" id="UP000034774">
    <property type="component" value="Unassembled WGS sequence"/>
</dbReference>
<keyword evidence="3 7" id="KW-0694">RNA-binding</keyword>
<keyword evidence="2 7" id="KW-0699">rRNA-binding</keyword>
<dbReference type="GO" id="GO:0022625">
    <property type="term" value="C:cytosolic large ribosomal subunit"/>
    <property type="evidence" value="ECO:0007669"/>
    <property type="project" value="TreeGrafter"/>
</dbReference>
<dbReference type="SUPFAM" id="SSF53137">
    <property type="entry name" value="Translational machinery components"/>
    <property type="match status" value="1"/>
</dbReference>
<dbReference type="AlphaFoldDB" id="A0A0G0PRQ0"/>
<dbReference type="GO" id="GO:0008097">
    <property type="term" value="F:5S rRNA binding"/>
    <property type="evidence" value="ECO:0007669"/>
    <property type="project" value="TreeGrafter"/>
</dbReference>
<dbReference type="InterPro" id="IPR057268">
    <property type="entry name" value="Ribosomal_L18"/>
</dbReference>
<dbReference type="PATRIC" id="fig|1618572.3.peg.495"/>
<name>A0A0G0PRQ0_9BACT</name>
<dbReference type="InterPro" id="IPR005484">
    <property type="entry name" value="Ribosomal_uL18_bac/plant/anim"/>
</dbReference>